<organism evidence="3">
    <name type="scientific">Fagus sylvatica</name>
    <name type="common">Beechnut</name>
    <dbReference type="NCBI Taxonomy" id="28930"/>
    <lineage>
        <taxon>Eukaryota</taxon>
        <taxon>Viridiplantae</taxon>
        <taxon>Streptophyta</taxon>
        <taxon>Embryophyta</taxon>
        <taxon>Tracheophyta</taxon>
        <taxon>Spermatophyta</taxon>
        <taxon>Magnoliopsida</taxon>
        <taxon>eudicotyledons</taxon>
        <taxon>Gunneridae</taxon>
        <taxon>Pentapetalae</taxon>
        <taxon>rosids</taxon>
        <taxon>fabids</taxon>
        <taxon>Fagales</taxon>
        <taxon>Fagaceae</taxon>
        <taxon>Fagus</taxon>
    </lineage>
</organism>
<dbReference type="PANTHER" id="PTHR45717:SF38">
    <property type="entry name" value="PENTACOTRIPEPTIDE-REPEAT REGION OF PRORP DOMAIN-CONTAINING PROTEIN"/>
    <property type="match status" value="1"/>
</dbReference>
<name>A0A2N9G573_FAGSY</name>
<comment type="similarity">
    <text evidence="1">Belongs to the PPR family. P subfamily.</text>
</comment>
<accession>A0A2N9G573</accession>
<evidence type="ECO:0000313" key="3">
    <source>
        <dbReference type="EMBL" id="SPC97817.1"/>
    </source>
</evidence>
<protein>
    <recommendedName>
        <fullName evidence="4">Pentacotripeptide-repeat region of PRORP domain-containing protein</fullName>
    </recommendedName>
</protein>
<dbReference type="InterPro" id="IPR011990">
    <property type="entry name" value="TPR-like_helical_dom_sf"/>
</dbReference>
<dbReference type="Gene3D" id="1.25.40.10">
    <property type="entry name" value="Tetratricopeptide repeat domain"/>
    <property type="match status" value="2"/>
</dbReference>
<sequence>MFSYFTLLYKRRIANILLLMEKENLKPSLFTYRLLIDTKRESKDLAGMKLLFETMKAEGVVLDIYVLTVLAKHYISGGLKDKAKIFVKEIEERKLEESTEARKALLPLYASLGNSDEVAKIWKECELDPTMSECIAAIGAWGKLGKVEEAEAVFEMMLQKWKKLSSRHYSALLKVYVNHKLLTKGMEFVKRMGDSGCWVGPWAWDALVRIYLETGDVEKAASILHKAAQQNRDHYSTRTWLSWKSMQSESQASRVTGVSAVGGAPDLGFGGFGGGSQWVGDPIWVLGVSRWVGDPIWVLGVAAAWVSGWG</sequence>
<dbReference type="AlphaFoldDB" id="A0A2N9G573"/>
<dbReference type="InterPro" id="IPR002885">
    <property type="entry name" value="PPR_rpt"/>
</dbReference>
<proteinExistence type="inferred from homology"/>
<dbReference type="SUPFAM" id="SSF48452">
    <property type="entry name" value="TPR-like"/>
    <property type="match status" value="1"/>
</dbReference>
<dbReference type="GO" id="GO:0005739">
    <property type="term" value="C:mitochondrion"/>
    <property type="evidence" value="ECO:0007669"/>
    <property type="project" value="TreeGrafter"/>
</dbReference>
<gene>
    <name evidence="3" type="ORF">FSB_LOCUS25699</name>
</gene>
<evidence type="ECO:0000256" key="1">
    <source>
        <dbReference type="ARBA" id="ARBA00007626"/>
    </source>
</evidence>
<dbReference type="PANTHER" id="PTHR45717">
    <property type="entry name" value="OS12G0527900 PROTEIN"/>
    <property type="match status" value="1"/>
</dbReference>
<dbReference type="EMBL" id="OIVN01001802">
    <property type="protein sequence ID" value="SPC97817.1"/>
    <property type="molecule type" value="Genomic_DNA"/>
</dbReference>
<reference evidence="3" key="1">
    <citation type="submission" date="2018-02" db="EMBL/GenBank/DDBJ databases">
        <authorList>
            <person name="Cohen D.B."/>
            <person name="Kent A.D."/>
        </authorList>
    </citation>
    <scope>NUCLEOTIDE SEQUENCE</scope>
</reference>
<dbReference type="Pfam" id="PF01535">
    <property type="entry name" value="PPR"/>
    <property type="match status" value="2"/>
</dbReference>
<evidence type="ECO:0008006" key="4">
    <source>
        <dbReference type="Google" id="ProtNLM"/>
    </source>
</evidence>
<keyword evidence="2" id="KW-0677">Repeat</keyword>
<dbReference type="GO" id="GO:0003729">
    <property type="term" value="F:mRNA binding"/>
    <property type="evidence" value="ECO:0007669"/>
    <property type="project" value="UniProtKB-ARBA"/>
</dbReference>
<evidence type="ECO:0000256" key="2">
    <source>
        <dbReference type="ARBA" id="ARBA00022737"/>
    </source>
</evidence>